<sequence>MEEYLFFHLAKLEILELLKIHSSSTVVSSKTGFCARRDQLSLRWKMS</sequence>
<dbReference type="AlphaFoldDB" id="A0A2U3LGZ6"/>
<protein>
    <submittedName>
        <fullName evidence="1">Uncharacterized protein</fullName>
    </submittedName>
</protein>
<dbReference type="EMBL" id="OMOF01000444">
    <property type="protein sequence ID" value="SPF51110.1"/>
    <property type="molecule type" value="Genomic_DNA"/>
</dbReference>
<reference evidence="2" key="1">
    <citation type="submission" date="2018-02" db="EMBL/GenBank/DDBJ databases">
        <authorList>
            <person name="Hausmann B."/>
        </authorList>
    </citation>
    <scope>NUCLEOTIDE SEQUENCE [LARGE SCALE GENOMIC DNA]</scope>
    <source>
        <strain evidence="2">Peat soil MAG SbF1</strain>
    </source>
</reference>
<organism evidence="1 2">
    <name type="scientific">Candidatus Desulfosporosinus infrequens</name>
    <dbReference type="NCBI Taxonomy" id="2043169"/>
    <lineage>
        <taxon>Bacteria</taxon>
        <taxon>Bacillati</taxon>
        <taxon>Bacillota</taxon>
        <taxon>Clostridia</taxon>
        <taxon>Eubacteriales</taxon>
        <taxon>Desulfitobacteriaceae</taxon>
        <taxon>Desulfosporosinus</taxon>
    </lineage>
</organism>
<evidence type="ECO:0000313" key="2">
    <source>
        <dbReference type="Proteomes" id="UP000238916"/>
    </source>
</evidence>
<proteinExistence type="predicted"/>
<dbReference type="Proteomes" id="UP000238916">
    <property type="component" value="Unassembled WGS sequence"/>
</dbReference>
<gene>
    <name evidence="1" type="ORF">SBF1_4990006</name>
</gene>
<evidence type="ECO:0000313" key="1">
    <source>
        <dbReference type="EMBL" id="SPF51110.1"/>
    </source>
</evidence>
<accession>A0A2U3LGZ6</accession>
<name>A0A2U3LGZ6_9FIRM</name>